<evidence type="ECO:0000313" key="2">
    <source>
        <dbReference type="Proteomes" id="UP000032541"/>
    </source>
</evidence>
<dbReference type="AlphaFoldDB" id="A0AAP0YZ04"/>
<organism evidence="1 2">
    <name type="scientific">Prevotella intermedia ZT</name>
    <dbReference type="NCBI Taxonomy" id="1347790"/>
    <lineage>
        <taxon>Bacteria</taxon>
        <taxon>Pseudomonadati</taxon>
        <taxon>Bacteroidota</taxon>
        <taxon>Bacteroidia</taxon>
        <taxon>Bacteroidales</taxon>
        <taxon>Prevotellaceae</taxon>
        <taxon>Prevotella</taxon>
    </lineage>
</organism>
<comment type="caution">
    <text evidence="1">The sequence shown here is derived from an EMBL/GenBank/DDBJ whole genome shotgun (WGS) entry which is preliminary data.</text>
</comment>
<sequence length="38" mass="4483">MEKVAYAHYVSLYEHLPKARAQVELQHTIAFENLKKIL</sequence>
<evidence type="ECO:0000313" key="1">
    <source>
        <dbReference type="EMBL" id="KJJ87856.1"/>
    </source>
</evidence>
<dbReference type="Proteomes" id="UP000032541">
    <property type="component" value="Unassembled WGS sequence"/>
</dbReference>
<name>A0AAP0YZ04_PREIN</name>
<gene>
    <name evidence="1" type="ORF">M573_103129</name>
</gene>
<reference evidence="1 2" key="1">
    <citation type="journal article" date="2015" name="BMC Genomics">
        <title>Comparative genome analysis of Prevotella intermedia strain isolated from infected root canal reveals features related to pathogenicity and adaptation.</title>
        <authorList>
            <person name="Ruan Y."/>
            <person name="Shen L."/>
            <person name="Zou Y."/>
            <person name="Qi Z."/>
            <person name="Yin J."/>
            <person name="Jiang J."/>
            <person name="Guo L."/>
            <person name="He L."/>
            <person name="Chen Z."/>
            <person name="Tang Z."/>
            <person name="Qin S."/>
        </authorList>
    </citation>
    <scope>NUCLEOTIDE SEQUENCE [LARGE SCALE GENOMIC DNA]</scope>
    <source>
        <strain evidence="1 2">ZT</strain>
    </source>
</reference>
<accession>A0AAP0YZ04</accession>
<dbReference type="EMBL" id="ATMK01000003">
    <property type="protein sequence ID" value="KJJ87856.1"/>
    <property type="molecule type" value="Genomic_DNA"/>
</dbReference>
<proteinExistence type="predicted"/>
<protein>
    <submittedName>
        <fullName evidence="1">Transcription termination factor Rho</fullName>
    </submittedName>
</protein>